<gene>
    <name evidence="5" type="ORF">SAMN05421747_101136</name>
</gene>
<dbReference type="AlphaFoldDB" id="A0A1I1DXI5"/>
<dbReference type="SUPFAM" id="SSF53474">
    <property type="entry name" value="alpha/beta-Hydrolases"/>
    <property type="match status" value="1"/>
</dbReference>
<dbReference type="SUPFAM" id="SSF82171">
    <property type="entry name" value="DPP6 N-terminal domain-like"/>
    <property type="match status" value="1"/>
</dbReference>
<feature type="domain" description="Peptidase S9 prolyl oligopeptidase catalytic" evidence="3">
    <location>
        <begin position="554"/>
        <end position="743"/>
    </location>
</feature>
<reference evidence="5 6" key="1">
    <citation type="submission" date="2016-10" db="EMBL/GenBank/DDBJ databases">
        <authorList>
            <person name="de Groot N.N."/>
        </authorList>
    </citation>
    <scope>NUCLEOTIDE SEQUENCE [LARGE SCALE GENOMIC DNA]</scope>
    <source>
        <strain evidence="5 6">DSM 22900</strain>
    </source>
</reference>
<dbReference type="RefSeq" id="WP_090970057.1">
    <property type="nucleotide sequence ID" value="NZ_FOLL01000001.1"/>
</dbReference>
<evidence type="ECO:0000259" key="4">
    <source>
        <dbReference type="Pfam" id="PF00930"/>
    </source>
</evidence>
<feature type="chain" id="PRO_5011594670" evidence="2">
    <location>
        <begin position="28"/>
        <end position="765"/>
    </location>
</feature>
<evidence type="ECO:0000313" key="6">
    <source>
        <dbReference type="Proteomes" id="UP000199577"/>
    </source>
</evidence>
<dbReference type="EMBL" id="FOLL01000001">
    <property type="protein sequence ID" value="SFB79092.1"/>
    <property type="molecule type" value="Genomic_DNA"/>
</dbReference>
<sequence>MNCKEKICRYLAQLCVCGLITINVAGAQGTAEDYQRAAAFGETTRNKVYYSPSSFTWLENELKCWYVNQTPEGKRFMLVDAVARSKVQAFDHGKLAASLASASGESVDADSLPFNAIRYITASQIEFDAFNKVWSVSLADYRATDTGRKPEPPRWGRGGGRYWGDPDEDGIREIPSPDSNWVAYIKNYNVYVRPRGKREGELQLSYDGALGNAYSPYIAWSPDSRKLAVNKVRPNTQRKIYFVESSPSTQLQPILQERNYLKPGDALPQSQPVLFLLESRQSYAVQPELIPNQYGLSRLEWRKDSRAFTFEYNQRGHQRYEVFSMDASTGQVSSLITETSSTFIDYSGKKYRKDINDGREMIWASERDGWNHLYLYDGSTGKVKNQITKGEWVVREVVHVDEEKRYLIFAGSGREAGQDPYFIQYYRVNFDGSGLTALTSENGNHRATFSSDHSMFVDTYSRVDAAPVSVLRSAADGKVLLELEKADVSELLATGWKYPEVFHATGRDGVTDIWGVIIRPSNFDPSKSYPVIENIYAGPQGSFVPKNFGTQQGMAALAELGFIVVQIDGMGTSNRSKAFHDVCWKNLKDAGFPDRILWMKAAAAKYSYMDLSRVGIYGTSAGGQNAAGAVLFHPEFYKVAVSSCGCHDNRMDKMWWNEQWMGYPIGPHYAECSNVVNAHRLQGRLMLIVGEVDDNVDPASTMQVVDALIKANKDHELVVVPGLGHSSGGEYGERKRRDFFVKHLLGVEPPVWDGQRELVKIDKRP</sequence>
<keyword evidence="2" id="KW-0732">Signal</keyword>
<organism evidence="5 6">
    <name type="scientific">Parapedobacter composti</name>
    <dbReference type="NCBI Taxonomy" id="623281"/>
    <lineage>
        <taxon>Bacteria</taxon>
        <taxon>Pseudomonadati</taxon>
        <taxon>Bacteroidota</taxon>
        <taxon>Sphingobacteriia</taxon>
        <taxon>Sphingobacteriales</taxon>
        <taxon>Sphingobacteriaceae</taxon>
        <taxon>Parapedobacter</taxon>
    </lineage>
</organism>
<evidence type="ECO:0000259" key="3">
    <source>
        <dbReference type="Pfam" id="PF00326"/>
    </source>
</evidence>
<evidence type="ECO:0000256" key="2">
    <source>
        <dbReference type="SAM" id="SignalP"/>
    </source>
</evidence>
<feature type="signal peptide" evidence="2">
    <location>
        <begin position="1"/>
        <end position="27"/>
    </location>
</feature>
<keyword evidence="6" id="KW-1185">Reference proteome</keyword>
<dbReference type="PANTHER" id="PTHR11731:SF118">
    <property type="entry name" value="BLR1971 PROTEIN"/>
    <property type="match status" value="1"/>
</dbReference>
<dbReference type="GO" id="GO:0008236">
    <property type="term" value="F:serine-type peptidase activity"/>
    <property type="evidence" value="ECO:0007669"/>
    <property type="project" value="InterPro"/>
</dbReference>
<evidence type="ECO:0000313" key="5">
    <source>
        <dbReference type="EMBL" id="SFB79092.1"/>
    </source>
</evidence>
<evidence type="ECO:0000256" key="1">
    <source>
        <dbReference type="SAM" id="MobiDB-lite"/>
    </source>
</evidence>
<feature type="region of interest" description="Disordered" evidence="1">
    <location>
        <begin position="145"/>
        <end position="168"/>
    </location>
</feature>
<protein>
    <submittedName>
        <fullName evidence="5">Prolyl oligopeptidase family protein</fullName>
    </submittedName>
</protein>
<dbReference type="InterPro" id="IPR002469">
    <property type="entry name" value="Peptidase_S9B_N"/>
</dbReference>
<proteinExistence type="predicted"/>
<name>A0A1I1DXI5_9SPHI</name>
<dbReference type="OrthoDB" id="9777457at2"/>
<dbReference type="Gene3D" id="3.40.50.1820">
    <property type="entry name" value="alpha/beta hydrolase"/>
    <property type="match status" value="1"/>
</dbReference>
<dbReference type="GO" id="GO:0006508">
    <property type="term" value="P:proteolysis"/>
    <property type="evidence" value="ECO:0007669"/>
    <property type="project" value="InterPro"/>
</dbReference>
<dbReference type="Proteomes" id="UP000199577">
    <property type="component" value="Unassembled WGS sequence"/>
</dbReference>
<dbReference type="Gene3D" id="2.140.10.30">
    <property type="entry name" value="Dipeptidylpeptidase IV, N-terminal domain"/>
    <property type="match status" value="1"/>
</dbReference>
<feature type="compositionally biased region" description="Basic and acidic residues" evidence="1">
    <location>
        <begin position="145"/>
        <end position="154"/>
    </location>
</feature>
<accession>A0A1I1DXI5</accession>
<dbReference type="Pfam" id="PF00930">
    <property type="entry name" value="DPPIV_N"/>
    <property type="match status" value="1"/>
</dbReference>
<dbReference type="InterPro" id="IPR050278">
    <property type="entry name" value="Serine_Prot_S9B/DPPIV"/>
</dbReference>
<dbReference type="Pfam" id="PF00326">
    <property type="entry name" value="Peptidase_S9"/>
    <property type="match status" value="1"/>
</dbReference>
<dbReference type="InterPro" id="IPR029058">
    <property type="entry name" value="AB_hydrolase_fold"/>
</dbReference>
<dbReference type="PANTHER" id="PTHR11731">
    <property type="entry name" value="PROTEASE FAMILY S9B,C DIPEPTIDYL-PEPTIDASE IV-RELATED"/>
    <property type="match status" value="1"/>
</dbReference>
<dbReference type="InterPro" id="IPR001375">
    <property type="entry name" value="Peptidase_S9_cat"/>
</dbReference>
<feature type="domain" description="Dipeptidylpeptidase IV N-terminal" evidence="4">
    <location>
        <begin position="176"/>
        <end position="465"/>
    </location>
</feature>
<dbReference type="STRING" id="623281.SAMN05421747_101136"/>